<dbReference type="PROSITE" id="PS00629">
    <property type="entry name" value="IMP_1"/>
    <property type="match status" value="1"/>
</dbReference>
<protein>
    <submittedName>
        <fullName evidence="5">Inositol monophosphatase family protein</fullName>
    </submittedName>
</protein>
<keyword evidence="3 4" id="KW-0460">Magnesium</keyword>
<dbReference type="PANTHER" id="PTHR20854">
    <property type="entry name" value="INOSITOL MONOPHOSPHATASE"/>
    <property type="match status" value="1"/>
</dbReference>
<dbReference type="InterPro" id="IPR020583">
    <property type="entry name" value="Inositol_monoP_metal-BS"/>
</dbReference>
<proteinExistence type="predicted"/>
<dbReference type="PANTHER" id="PTHR20854:SF4">
    <property type="entry name" value="INOSITOL-1-MONOPHOSPHATASE-RELATED"/>
    <property type="match status" value="1"/>
</dbReference>
<accession>M6UJM8</accession>
<evidence type="ECO:0000313" key="6">
    <source>
        <dbReference type="Proteomes" id="UP000012153"/>
    </source>
</evidence>
<feature type="binding site" evidence="4">
    <location>
        <position position="81"/>
    </location>
    <ligand>
        <name>Mg(2+)</name>
        <dbReference type="ChEBI" id="CHEBI:18420"/>
        <label>1</label>
        <note>catalytic</note>
    </ligand>
</feature>
<feature type="binding site" evidence="4">
    <location>
        <position position="200"/>
    </location>
    <ligand>
        <name>Mg(2+)</name>
        <dbReference type="ChEBI" id="CHEBI:18420"/>
        <label>1</label>
        <note>catalytic</note>
    </ligand>
</feature>
<organism evidence="5 6">
    <name type="scientific">Leptospira noguchii serovar Autumnalis str. ZUN142</name>
    <dbReference type="NCBI Taxonomy" id="1085540"/>
    <lineage>
        <taxon>Bacteria</taxon>
        <taxon>Pseudomonadati</taxon>
        <taxon>Spirochaetota</taxon>
        <taxon>Spirochaetia</taxon>
        <taxon>Leptospirales</taxon>
        <taxon>Leptospiraceae</taxon>
        <taxon>Leptospira</taxon>
    </lineage>
</organism>
<dbReference type="GO" id="GO:0006020">
    <property type="term" value="P:inositol metabolic process"/>
    <property type="evidence" value="ECO:0007669"/>
    <property type="project" value="TreeGrafter"/>
</dbReference>
<dbReference type="SUPFAM" id="SSF56655">
    <property type="entry name" value="Carbohydrate phosphatase"/>
    <property type="match status" value="1"/>
</dbReference>
<keyword evidence="2" id="KW-0378">Hydrolase</keyword>
<dbReference type="GO" id="GO:0046872">
    <property type="term" value="F:metal ion binding"/>
    <property type="evidence" value="ECO:0007669"/>
    <property type="project" value="UniProtKB-KW"/>
</dbReference>
<feature type="binding site" evidence="4">
    <location>
        <position position="60"/>
    </location>
    <ligand>
        <name>Mg(2+)</name>
        <dbReference type="ChEBI" id="CHEBI:18420"/>
        <label>1</label>
        <note>catalytic</note>
    </ligand>
</feature>
<feature type="binding site" evidence="4">
    <location>
        <position position="80"/>
    </location>
    <ligand>
        <name>Mg(2+)</name>
        <dbReference type="ChEBI" id="CHEBI:18420"/>
        <label>1</label>
        <note>catalytic</note>
    </ligand>
</feature>
<dbReference type="GO" id="GO:0007165">
    <property type="term" value="P:signal transduction"/>
    <property type="evidence" value="ECO:0007669"/>
    <property type="project" value="TreeGrafter"/>
</dbReference>
<keyword evidence="1 4" id="KW-0479">Metal-binding</keyword>
<evidence type="ECO:0000256" key="4">
    <source>
        <dbReference type="PIRSR" id="PIRSR600760-2"/>
    </source>
</evidence>
<dbReference type="Pfam" id="PF00459">
    <property type="entry name" value="Inositol_P"/>
    <property type="match status" value="1"/>
</dbReference>
<gene>
    <name evidence="5" type="ORF">LEP1GSC186_2507</name>
</gene>
<evidence type="ECO:0000256" key="3">
    <source>
        <dbReference type="ARBA" id="ARBA00022842"/>
    </source>
</evidence>
<dbReference type="PRINTS" id="PR00377">
    <property type="entry name" value="IMPHPHTASES"/>
</dbReference>
<sequence>MNTLDIAVKKVGDSIEKYRRQRKFDGKWEGSQFKADVDLIAHNMLKEELTVIDNIPIVSEEDISSQNYTRPSDYWLIDPIDGTASFVHGFKGYVCQVARISDHKPVVASVYAPALAKLYSAEEGRGGTLNGKRIRVNPLNLDKLTIVDNYPEPQGISNHLYRRLNCKKYVESGSIGLKICLVADGTADLFVKDVKVRDWDVAPGHLILKEAGGLISQFNTQPFHYYTGTFEKNGLVATTSVELDKLIFSSMQSLEF</sequence>
<dbReference type="GO" id="GO:0008934">
    <property type="term" value="F:inositol monophosphate 1-phosphatase activity"/>
    <property type="evidence" value="ECO:0007669"/>
    <property type="project" value="TreeGrafter"/>
</dbReference>
<dbReference type="RefSeq" id="WP_004434437.1">
    <property type="nucleotide sequence ID" value="NZ_AHOP02000001.1"/>
</dbReference>
<comment type="cofactor">
    <cofactor evidence="4">
        <name>Mg(2+)</name>
        <dbReference type="ChEBI" id="CHEBI:18420"/>
    </cofactor>
</comment>
<feature type="binding site" evidence="4">
    <location>
        <position position="78"/>
    </location>
    <ligand>
        <name>Mg(2+)</name>
        <dbReference type="ChEBI" id="CHEBI:18420"/>
        <label>1</label>
        <note>catalytic</note>
    </ligand>
</feature>
<dbReference type="InterPro" id="IPR000760">
    <property type="entry name" value="Inositol_monophosphatase-like"/>
</dbReference>
<name>M6UJM8_9LEPT</name>
<reference evidence="5 6" key="1">
    <citation type="submission" date="2013-01" db="EMBL/GenBank/DDBJ databases">
        <authorList>
            <person name="Harkins D.M."/>
            <person name="Durkin A.S."/>
            <person name="Brinkac L.M."/>
            <person name="Haft D.H."/>
            <person name="Selengut J.D."/>
            <person name="Sanka R."/>
            <person name="DePew J."/>
            <person name="Purushe J."/>
            <person name="Matthias M.A."/>
            <person name="Vinetz J.M."/>
            <person name="Sutton G.G."/>
            <person name="Nierman W.C."/>
            <person name="Fouts D.E."/>
        </authorList>
    </citation>
    <scope>NUCLEOTIDE SEQUENCE [LARGE SCALE GENOMIC DNA]</scope>
    <source>
        <strain evidence="5 6">ZUN142</strain>
    </source>
</reference>
<dbReference type="AlphaFoldDB" id="M6UJM8"/>
<dbReference type="Gene3D" id="3.40.190.80">
    <property type="match status" value="1"/>
</dbReference>
<evidence type="ECO:0000256" key="1">
    <source>
        <dbReference type="ARBA" id="ARBA00022723"/>
    </source>
</evidence>
<evidence type="ECO:0000313" key="5">
    <source>
        <dbReference type="EMBL" id="EMO42991.1"/>
    </source>
</evidence>
<comment type="caution">
    <text evidence="5">The sequence shown here is derived from an EMBL/GenBank/DDBJ whole genome shotgun (WGS) entry which is preliminary data.</text>
</comment>
<dbReference type="Proteomes" id="UP000012153">
    <property type="component" value="Unassembled WGS sequence"/>
</dbReference>
<dbReference type="EMBL" id="AHOP02000001">
    <property type="protein sequence ID" value="EMO42991.1"/>
    <property type="molecule type" value="Genomic_DNA"/>
</dbReference>
<dbReference type="Gene3D" id="3.30.540.10">
    <property type="entry name" value="Fructose-1,6-Bisphosphatase, subunit A, domain 1"/>
    <property type="match status" value="1"/>
</dbReference>
<evidence type="ECO:0000256" key="2">
    <source>
        <dbReference type="ARBA" id="ARBA00022801"/>
    </source>
</evidence>